<comment type="caution">
    <text evidence="2">The sequence shown here is derived from an EMBL/GenBank/DDBJ whole genome shotgun (WGS) entry which is preliminary data.</text>
</comment>
<accession>A0A327W6B3</accession>
<organism evidence="2 3">
    <name type="scientific">Chitinophaga dinghuensis</name>
    <dbReference type="NCBI Taxonomy" id="1539050"/>
    <lineage>
        <taxon>Bacteria</taxon>
        <taxon>Pseudomonadati</taxon>
        <taxon>Bacteroidota</taxon>
        <taxon>Chitinophagia</taxon>
        <taxon>Chitinophagales</taxon>
        <taxon>Chitinophagaceae</taxon>
        <taxon>Chitinophaga</taxon>
    </lineage>
</organism>
<keyword evidence="1" id="KW-0732">Signal</keyword>
<name>A0A327W6B3_9BACT</name>
<gene>
    <name evidence="2" type="ORF">CLV59_102174</name>
</gene>
<keyword evidence="3" id="KW-1185">Reference proteome</keyword>
<dbReference type="OrthoDB" id="663116at2"/>
<sequence length="209" mass="24474">MMKKLCLLCIVFLSLGAYAQEKGNDVNPNELIIYAQTYKRGLYRTFRDFQTNNPSEEGDLTIKDRSNAAQMYLLANKNELVLRDGSGEHRVKDYWGYCDGINIYVRDNGLNKILETGYYCIYRQQGVQSSRNYYNSADMTVAALRSPVQIIKVINIMTGEIFELSAYNLRKYILPQDEQLLDQFRSDKEKRDKLIWYIRQFNQRNKPSV</sequence>
<evidence type="ECO:0000313" key="2">
    <source>
        <dbReference type="EMBL" id="RAJ85471.1"/>
    </source>
</evidence>
<feature type="signal peptide" evidence="1">
    <location>
        <begin position="1"/>
        <end position="19"/>
    </location>
</feature>
<evidence type="ECO:0008006" key="4">
    <source>
        <dbReference type="Google" id="ProtNLM"/>
    </source>
</evidence>
<evidence type="ECO:0000256" key="1">
    <source>
        <dbReference type="SAM" id="SignalP"/>
    </source>
</evidence>
<feature type="chain" id="PRO_5016440728" description="GLPGLI family protein" evidence="1">
    <location>
        <begin position="20"/>
        <end position="209"/>
    </location>
</feature>
<proteinExistence type="predicted"/>
<dbReference type="AlphaFoldDB" id="A0A327W6B3"/>
<dbReference type="Proteomes" id="UP000249819">
    <property type="component" value="Unassembled WGS sequence"/>
</dbReference>
<evidence type="ECO:0000313" key="3">
    <source>
        <dbReference type="Proteomes" id="UP000249819"/>
    </source>
</evidence>
<dbReference type="RefSeq" id="WP_111591129.1">
    <property type="nucleotide sequence ID" value="NZ_QLMA01000002.1"/>
</dbReference>
<protein>
    <recommendedName>
        <fullName evidence="4">GLPGLI family protein</fullName>
    </recommendedName>
</protein>
<dbReference type="EMBL" id="QLMA01000002">
    <property type="protein sequence ID" value="RAJ85471.1"/>
    <property type="molecule type" value="Genomic_DNA"/>
</dbReference>
<reference evidence="2 3" key="1">
    <citation type="submission" date="2018-06" db="EMBL/GenBank/DDBJ databases">
        <title>Genomic Encyclopedia of Archaeal and Bacterial Type Strains, Phase II (KMG-II): from individual species to whole genera.</title>
        <authorList>
            <person name="Goeker M."/>
        </authorList>
    </citation>
    <scope>NUCLEOTIDE SEQUENCE [LARGE SCALE GENOMIC DNA]</scope>
    <source>
        <strain evidence="2 3">DSM 29821</strain>
    </source>
</reference>